<proteinExistence type="predicted"/>
<dbReference type="Pfam" id="PF24883">
    <property type="entry name" value="NPHP3_N"/>
    <property type="match status" value="1"/>
</dbReference>
<feature type="compositionally biased region" description="Polar residues" evidence="2">
    <location>
        <begin position="380"/>
        <end position="400"/>
    </location>
</feature>
<evidence type="ECO:0000256" key="1">
    <source>
        <dbReference type="ARBA" id="ARBA00022737"/>
    </source>
</evidence>
<feature type="compositionally biased region" description="Polar residues" evidence="2">
    <location>
        <begin position="40"/>
        <end position="49"/>
    </location>
</feature>
<evidence type="ECO:0000313" key="4">
    <source>
        <dbReference type="EMBL" id="KAK7037621.1"/>
    </source>
</evidence>
<dbReference type="PANTHER" id="PTHR10039:SF17">
    <property type="entry name" value="FUNGAL STAND N-TERMINAL GOODBYE DOMAIN-CONTAINING PROTEIN-RELATED"/>
    <property type="match status" value="1"/>
</dbReference>
<feature type="region of interest" description="Disordered" evidence="2">
    <location>
        <begin position="1"/>
        <end position="55"/>
    </location>
</feature>
<feature type="compositionally biased region" description="Basic and acidic residues" evidence="2">
    <location>
        <begin position="24"/>
        <end position="39"/>
    </location>
</feature>
<feature type="region of interest" description="Disordered" evidence="2">
    <location>
        <begin position="361"/>
        <end position="400"/>
    </location>
</feature>
<protein>
    <recommendedName>
        <fullName evidence="3">Nephrocystin 3-like N-terminal domain-containing protein</fullName>
    </recommendedName>
</protein>
<reference evidence="4 5" key="1">
    <citation type="submission" date="2024-01" db="EMBL/GenBank/DDBJ databases">
        <title>A draft genome for a cacao thread blight-causing isolate of Paramarasmius palmivorus.</title>
        <authorList>
            <person name="Baruah I.K."/>
            <person name="Bukari Y."/>
            <person name="Amoako-Attah I."/>
            <person name="Meinhardt L.W."/>
            <person name="Bailey B.A."/>
            <person name="Cohen S.P."/>
        </authorList>
    </citation>
    <scope>NUCLEOTIDE SEQUENCE [LARGE SCALE GENOMIC DNA]</scope>
    <source>
        <strain evidence="4 5">GH-12</strain>
    </source>
</reference>
<dbReference type="Proteomes" id="UP001383192">
    <property type="component" value="Unassembled WGS sequence"/>
</dbReference>
<keyword evidence="1" id="KW-0677">Repeat</keyword>
<evidence type="ECO:0000259" key="3">
    <source>
        <dbReference type="Pfam" id="PF24883"/>
    </source>
</evidence>
<dbReference type="PANTHER" id="PTHR10039">
    <property type="entry name" value="AMELOGENIN"/>
    <property type="match status" value="1"/>
</dbReference>
<organism evidence="4 5">
    <name type="scientific">Paramarasmius palmivorus</name>
    <dbReference type="NCBI Taxonomy" id="297713"/>
    <lineage>
        <taxon>Eukaryota</taxon>
        <taxon>Fungi</taxon>
        <taxon>Dikarya</taxon>
        <taxon>Basidiomycota</taxon>
        <taxon>Agaricomycotina</taxon>
        <taxon>Agaricomycetes</taxon>
        <taxon>Agaricomycetidae</taxon>
        <taxon>Agaricales</taxon>
        <taxon>Marasmiineae</taxon>
        <taxon>Marasmiaceae</taxon>
        <taxon>Paramarasmius</taxon>
    </lineage>
</organism>
<feature type="domain" description="Nephrocystin 3-like N-terminal" evidence="3">
    <location>
        <begin position="476"/>
        <end position="635"/>
    </location>
</feature>
<accession>A0AAW0CDB8</accession>
<feature type="compositionally biased region" description="Polar residues" evidence="2">
    <location>
        <begin position="123"/>
        <end position="144"/>
    </location>
</feature>
<feature type="compositionally biased region" description="Pro residues" evidence="2">
    <location>
        <begin position="296"/>
        <end position="307"/>
    </location>
</feature>
<feature type="compositionally biased region" description="Polar residues" evidence="2">
    <location>
        <begin position="198"/>
        <end position="222"/>
    </location>
</feature>
<dbReference type="Gene3D" id="3.40.50.300">
    <property type="entry name" value="P-loop containing nucleotide triphosphate hydrolases"/>
    <property type="match status" value="1"/>
</dbReference>
<comment type="caution">
    <text evidence="4">The sequence shown here is derived from an EMBL/GenBank/DDBJ whole genome shotgun (WGS) entry which is preliminary data.</text>
</comment>
<gene>
    <name evidence="4" type="ORF">VNI00_010836</name>
</gene>
<feature type="region of interest" description="Disordered" evidence="2">
    <location>
        <begin position="106"/>
        <end position="222"/>
    </location>
</feature>
<feature type="compositionally biased region" description="Basic and acidic residues" evidence="2">
    <location>
        <begin position="365"/>
        <end position="377"/>
    </location>
</feature>
<evidence type="ECO:0000256" key="2">
    <source>
        <dbReference type="SAM" id="MobiDB-lite"/>
    </source>
</evidence>
<dbReference type="InterPro" id="IPR056884">
    <property type="entry name" value="NPHP3-like_N"/>
</dbReference>
<evidence type="ECO:0000313" key="5">
    <source>
        <dbReference type="Proteomes" id="UP001383192"/>
    </source>
</evidence>
<keyword evidence="5" id="KW-1185">Reference proteome</keyword>
<name>A0AAW0CDB8_9AGAR</name>
<sequence length="1254" mass="141612">MPKVESSKCIANHRVLAPGSSRTGADDRRLLRPSDESGSHHQPTGSTHQYSDHPPSDNAFRYFSCTDLSTNHLFPDPSYYNQPTDRNQQYSHSVFSDAYSLSPSTNFTMHRSLPPPSYHPVPHQQTDPIPQPNFNHVTPSSLSHARTMYHASPASPQPGDHSDTNQPAEISQQHSAGSNQPDVQRYLSYPNPNPNPITPSSLSHAYPQPSDQSGTNHPAEISQQYSAGPNQLAVKRYSSYPNPNPIIPAPALPAFATYHSYSEWSNRSDTNPPADHSQGYSADSNQPTVHRYSNPNPNPNPIIPAPTSPAFAMHHPYPHTSDHSLADTDQTTDFSQEYPFYTNVDDATSSSSLIAVTKHFPSNHSHPDSHPSRHSYHDFVNTSPPSSSTYAPDNGMSTTHLPQALVSNSGNISIHQGQLNNVSGDQTNWNYTVYPNDPMQMLWNEIASVGAMYNSSARYPQPRCHEDTRKEIQASILNWARSEDPTTERLLWLSGPAGAGKSAIAQTIAEKTDPEGMLVSSFFFWRDDPQRNNPSRLFLVIAYDLACKFPQFRGRLEQVIKQTPSVLKASHNVQLEKLILEPWSMLSHTECGGLIVIDALDECSTGREQQEVLHLIASFLSKYHKPLPRILLCSRPEPSIRETLDHKDFCLPVRRLSLDNNSETRNDIKCFLRDGFSQIRESPRCKDFDFPIPWPSDSDIDSLAWNACGQFIYAQTVLRFVEDEYYNPCEQLKWILGECRDAEASSLFEPLDILYRQILSTCPRRKQLLDVLGAIIYGWFLASEHLPSCTSTTIEIFYGLPRGDVVSTLRGMHSVIDVCKDGTFRIYHKSFRDFLEDKCRSHEYFIDENVYCDNFFVPRALQLVADFVKKGFHPSSFDKFAEDDIDFVLPVTGHIIEELYGTNTDPKNNPLLEHISHYAASISPTDYFDFLIKASIWIDYIGPFWELPLLFQKQSSIHSFAQQWNIPWLTLQVRAESSLSCQTINDFSMLLSLLTMDIVQDSEAFGLYPPLMSNLQVVGVIEGYNCPCKNRFSPSHLCVDGDYSVSFGPGIMVWLTRFVKEGVPHDYLVLAGIGMEWLRVQEETSPLIQDINYHMKKVSPHPQEFTTGDCNAYSARLLKCYMALFDRLDQYSVGQFPKWWDWAEAAETLKSAAHLCGAELGILKAFVWCLDICRIDEMDWCLEWLESFPPVHASKTKEAISKYNALKKRIAPLLSTKNDWKAGRLSKSDLRRMLFGELAPDIDSSILQGLNSKV</sequence>
<dbReference type="EMBL" id="JAYKXP010000045">
    <property type="protein sequence ID" value="KAK7037621.1"/>
    <property type="molecule type" value="Genomic_DNA"/>
</dbReference>
<feature type="compositionally biased region" description="Polar residues" evidence="2">
    <location>
        <begin position="278"/>
        <end position="288"/>
    </location>
</feature>
<feature type="region of interest" description="Disordered" evidence="2">
    <location>
        <begin position="263"/>
        <end position="327"/>
    </location>
</feature>
<feature type="compositionally biased region" description="Polar residues" evidence="2">
    <location>
        <begin position="164"/>
        <end position="182"/>
    </location>
</feature>
<dbReference type="AlphaFoldDB" id="A0AAW0CDB8"/>
<dbReference type="InterPro" id="IPR027417">
    <property type="entry name" value="P-loop_NTPase"/>
</dbReference>
<dbReference type="SUPFAM" id="SSF52540">
    <property type="entry name" value="P-loop containing nucleoside triphosphate hydrolases"/>
    <property type="match status" value="1"/>
</dbReference>